<sequence>MTHANLKNYKNPSLQDGTLQLDSSDKRKLNPWTGCKNLAQVFRNSVGKYQNEKSFLTKNTKGIFDGPTYAELYDDALSLGSYLIENCGLKPQENVAIISDNRLEWIQTDLAVLFSGAADVPRGSDATVQDMEYILSHSDCRIVFIENANVFKKLNAIRDQLPRLEYVILMDGTPELFKEGKVLSFQKILEEGRSLSKEKISARIDRIEPDDLLTLIYTSGTTGNPKGVMLTHANILSQIRNIPLGLEKEDKILSILPVWHIFERIFEIVSITFGCKTYYTNIRSLKEDLQIVKPSFMASAPRLWESIFQGIQTKLQGMKGISKILFASALKTNRIRYRNSAVLKNRQLKLNPEFFAVSIFKKLISLIILAWIAIPAKLLDILVLKKVRMATGGNLKASVSGGGALPLHVDELFNAIGIPVLEGYGLTETSPILSMRTPDELIVGTVGKIFPETQIRIVDIATGKNIYPGSNPFGKKGELIVKGPQVMKGYYKNSEATEKVLQEGWFKTGDLALLTANSYLKIVGRIKETIVLSNGENLEPVPIEAKLQESPLIESCMVVGQDKKFPGVLVVPSLENLKEYGSDLKTISSNAEVKSLIRSEISKMISDQNGFKSFERIGGFSLLDRPWEKGEELTAKLSLKRFLIAEKYSKQIEQIYENGK</sequence>
<dbReference type="InterPro" id="IPR042099">
    <property type="entry name" value="ANL_N_sf"/>
</dbReference>
<dbReference type="SUPFAM" id="SSF56801">
    <property type="entry name" value="Acetyl-CoA synthetase-like"/>
    <property type="match status" value="1"/>
</dbReference>
<dbReference type="InterPro" id="IPR000873">
    <property type="entry name" value="AMP-dep_synth/lig_dom"/>
</dbReference>
<dbReference type="Pfam" id="PF23562">
    <property type="entry name" value="AMP-binding_C_3"/>
    <property type="match status" value="1"/>
</dbReference>
<dbReference type="Proteomes" id="UP000297613">
    <property type="component" value="Unassembled WGS sequence"/>
</dbReference>
<feature type="transmembrane region" description="Helical" evidence="1">
    <location>
        <begin position="354"/>
        <end position="379"/>
    </location>
</feature>
<keyword evidence="1" id="KW-1133">Transmembrane helix</keyword>
<dbReference type="PROSITE" id="PS00455">
    <property type="entry name" value="AMP_BINDING"/>
    <property type="match status" value="1"/>
</dbReference>
<feature type="domain" description="AMP-dependent synthetase/ligase" evidence="2">
    <location>
        <begin position="68"/>
        <end position="491"/>
    </location>
</feature>
<evidence type="ECO:0000313" key="3">
    <source>
        <dbReference type="EMBL" id="TGL80225.1"/>
    </source>
</evidence>
<dbReference type="InterPro" id="IPR020845">
    <property type="entry name" value="AMP-binding_CS"/>
</dbReference>
<dbReference type="PANTHER" id="PTHR43813">
    <property type="entry name" value="ACYL-ACTIVATING ENZYME 16, CHLOROPLASTIC-RELATED"/>
    <property type="match status" value="1"/>
</dbReference>
<reference evidence="3 4" key="1">
    <citation type="journal article" date="2019" name="PLoS Negl. Trop. Dis.">
        <title>Revisiting the worldwide diversity of Leptospira species in the environment.</title>
        <authorList>
            <person name="Vincent A.T."/>
            <person name="Schiettekatte O."/>
            <person name="Bourhy P."/>
            <person name="Veyrier F.J."/>
            <person name="Picardeau M."/>
        </authorList>
    </citation>
    <scope>NUCLEOTIDE SEQUENCE [LARGE SCALE GENOMIC DNA]</scope>
    <source>
        <strain evidence="3 4">201702445</strain>
    </source>
</reference>
<dbReference type="GO" id="GO:0016874">
    <property type="term" value="F:ligase activity"/>
    <property type="evidence" value="ECO:0007669"/>
    <property type="project" value="UniProtKB-KW"/>
</dbReference>
<dbReference type="InterPro" id="IPR052987">
    <property type="entry name" value="Chloroplast_AMP-bd_Enzymes"/>
</dbReference>
<gene>
    <name evidence="3" type="ORF">EHQ83_17115</name>
</gene>
<dbReference type="PANTHER" id="PTHR43813:SF1">
    <property type="entry name" value="ACYL-ACTIVATING ENZYME 16, CHLOROPLASTIC-RELATED"/>
    <property type="match status" value="1"/>
</dbReference>
<dbReference type="RefSeq" id="WP_135571621.1">
    <property type="nucleotide sequence ID" value="NZ_RQGK01000023.1"/>
</dbReference>
<keyword evidence="1" id="KW-0812">Transmembrane</keyword>
<comment type="caution">
    <text evidence="3">The sequence shown here is derived from an EMBL/GenBank/DDBJ whole genome shotgun (WGS) entry which is preliminary data.</text>
</comment>
<proteinExistence type="predicted"/>
<evidence type="ECO:0000259" key="2">
    <source>
        <dbReference type="Pfam" id="PF00501"/>
    </source>
</evidence>
<dbReference type="AlphaFoldDB" id="A0A6N4QQ08"/>
<name>A0A6N4QQ08_9LEPT</name>
<organism evidence="3 4">
    <name type="scientific">Leptospira yasudae</name>
    <dbReference type="NCBI Taxonomy" id="2202201"/>
    <lineage>
        <taxon>Bacteria</taxon>
        <taxon>Pseudomonadati</taxon>
        <taxon>Spirochaetota</taxon>
        <taxon>Spirochaetia</taxon>
        <taxon>Leptospirales</taxon>
        <taxon>Leptospiraceae</taxon>
        <taxon>Leptospira</taxon>
    </lineage>
</organism>
<evidence type="ECO:0000256" key="1">
    <source>
        <dbReference type="SAM" id="Phobius"/>
    </source>
</evidence>
<protein>
    <submittedName>
        <fullName evidence="3">Long-chain fatty acid--CoA ligase</fullName>
    </submittedName>
</protein>
<keyword evidence="3" id="KW-0436">Ligase</keyword>
<dbReference type="Gene3D" id="3.40.50.12780">
    <property type="entry name" value="N-terminal domain of ligase-like"/>
    <property type="match status" value="2"/>
</dbReference>
<dbReference type="Pfam" id="PF00501">
    <property type="entry name" value="AMP-binding"/>
    <property type="match status" value="1"/>
</dbReference>
<keyword evidence="1" id="KW-0472">Membrane</keyword>
<dbReference type="EMBL" id="RQGM01000069">
    <property type="protein sequence ID" value="TGL80225.1"/>
    <property type="molecule type" value="Genomic_DNA"/>
</dbReference>
<accession>A0A6N4QQ08</accession>
<evidence type="ECO:0000313" key="4">
    <source>
        <dbReference type="Proteomes" id="UP000297613"/>
    </source>
</evidence>